<proteinExistence type="predicted"/>
<reference evidence="1 2" key="1">
    <citation type="submission" date="2018-11" db="EMBL/GenBank/DDBJ databases">
        <authorList>
            <consortium name="Pathogen Informatics"/>
        </authorList>
    </citation>
    <scope>NUCLEOTIDE SEQUENCE [LARGE SCALE GENOMIC DNA]</scope>
</reference>
<evidence type="ECO:0000313" key="3">
    <source>
        <dbReference type="WBParaSite" id="HPBE_0001341701-mRNA-1"/>
    </source>
</evidence>
<evidence type="ECO:0000313" key="1">
    <source>
        <dbReference type="EMBL" id="VDO96059.1"/>
    </source>
</evidence>
<dbReference type="AlphaFoldDB" id="A0A183FXV7"/>
<accession>A0A183FXV7</accession>
<reference evidence="3" key="2">
    <citation type="submission" date="2019-09" db="UniProtKB">
        <authorList>
            <consortium name="WormBaseParasite"/>
        </authorList>
    </citation>
    <scope>IDENTIFICATION</scope>
</reference>
<keyword evidence="2" id="KW-1185">Reference proteome</keyword>
<gene>
    <name evidence="1" type="ORF">HPBE_LOCUS13418</name>
</gene>
<protein>
    <submittedName>
        <fullName evidence="3">HA domain-containing protein</fullName>
    </submittedName>
</protein>
<dbReference type="Proteomes" id="UP000050761">
    <property type="component" value="Unassembled WGS sequence"/>
</dbReference>
<sequence length="312" mass="35186">MSTKTIHGNSQFQKPPSLRWTWESPGGQFHNEIDHITFNRRYCLTDLSVVPMFYTGSDHRLLRARFRFSRQGEKAAKFKKRSPRTTINWDLYTSLVGLWEDAVMDNVDEEYDRFVHHLHDSAKGAESLKATKRRLSPETLELISQRGAALASGNYQLTSELAKLCRAAIKENLKERRAEVLAEAAEAGWSIRNARRNFANIKTKMTALRRPDLFQKDHGEGWFFVPGTAIILAGLRITKSRSANVLCTPIVPFARTPSHVVGKFVHVEQKEASRENISLWTSVIEDAFIVGGSSSQLSAVVVISLSVVIVFS</sequence>
<accession>A0A3P7ZZ78</accession>
<evidence type="ECO:0000313" key="2">
    <source>
        <dbReference type="Proteomes" id="UP000050761"/>
    </source>
</evidence>
<organism evidence="2 3">
    <name type="scientific">Heligmosomoides polygyrus</name>
    <name type="common">Parasitic roundworm</name>
    <dbReference type="NCBI Taxonomy" id="6339"/>
    <lineage>
        <taxon>Eukaryota</taxon>
        <taxon>Metazoa</taxon>
        <taxon>Ecdysozoa</taxon>
        <taxon>Nematoda</taxon>
        <taxon>Chromadorea</taxon>
        <taxon>Rhabditida</taxon>
        <taxon>Rhabditina</taxon>
        <taxon>Rhabditomorpha</taxon>
        <taxon>Strongyloidea</taxon>
        <taxon>Heligmosomidae</taxon>
        <taxon>Heligmosomoides</taxon>
    </lineage>
</organism>
<name>A0A183FXV7_HELPZ</name>
<dbReference type="EMBL" id="UZAH01027908">
    <property type="protein sequence ID" value="VDO96059.1"/>
    <property type="molecule type" value="Genomic_DNA"/>
</dbReference>
<dbReference type="WBParaSite" id="HPBE_0001341701-mRNA-1">
    <property type="protein sequence ID" value="HPBE_0001341701-mRNA-1"/>
    <property type="gene ID" value="HPBE_0001341701"/>
</dbReference>